<organism evidence="1 2">
    <name type="scientific">Modestobacter caceresii</name>
    <dbReference type="NCBI Taxonomy" id="1522368"/>
    <lineage>
        <taxon>Bacteria</taxon>
        <taxon>Bacillati</taxon>
        <taxon>Actinomycetota</taxon>
        <taxon>Actinomycetes</taxon>
        <taxon>Geodermatophilales</taxon>
        <taxon>Geodermatophilaceae</taxon>
        <taxon>Modestobacter</taxon>
    </lineage>
</organism>
<keyword evidence="2" id="KW-1185">Reference proteome</keyword>
<dbReference type="Proteomes" id="UP000029713">
    <property type="component" value="Unassembled WGS sequence"/>
</dbReference>
<evidence type="ECO:0000313" key="2">
    <source>
        <dbReference type="Proteomes" id="UP000029713"/>
    </source>
</evidence>
<gene>
    <name evidence="1" type="ORF">IN07_19165</name>
</gene>
<sequence>MDVVVEVGGWEHECCGEAIERDQLVDLQCIRHRGRDGQERLVESHHDFPVDERVRGRVVDVQVVHDGGVARPVLRVPSGGALRRVDEDDDGHLEDPWTGEVITSPGRDFFVTVRTTAR</sequence>
<reference evidence="1 2" key="1">
    <citation type="submission" date="2014-07" db="EMBL/GenBank/DDBJ databases">
        <title>Biosystematic studies on Modestobacter strains isolated from extreme hyper-arid desert soil and from historic building.</title>
        <authorList>
            <person name="Bukarasam K."/>
            <person name="Bull A."/>
            <person name="Girard G."/>
            <person name="van Wezel G."/>
            <person name="Goodfellow M."/>
        </authorList>
    </citation>
    <scope>NUCLEOTIDE SEQUENCE [LARGE SCALE GENOMIC DNA]</scope>
    <source>
        <strain evidence="1 2">KNN45-2b</strain>
    </source>
</reference>
<dbReference type="OrthoDB" id="2084645at2"/>
<dbReference type="EMBL" id="JPMX01000091">
    <property type="protein sequence ID" value="KGH45080.1"/>
    <property type="molecule type" value="Genomic_DNA"/>
</dbReference>
<dbReference type="AlphaFoldDB" id="A0A098Y3S9"/>
<name>A0A098Y3S9_9ACTN</name>
<comment type="caution">
    <text evidence="1">The sequence shown here is derived from an EMBL/GenBank/DDBJ whole genome shotgun (WGS) entry which is preliminary data.</text>
</comment>
<proteinExistence type="predicted"/>
<protein>
    <submittedName>
        <fullName evidence="1">Uncharacterized protein</fullName>
    </submittedName>
</protein>
<accession>A0A098Y3S9</accession>
<evidence type="ECO:0000313" key="1">
    <source>
        <dbReference type="EMBL" id="KGH45080.1"/>
    </source>
</evidence>